<gene>
    <name evidence="2" type="ORF">BDV96DRAFT_690501</name>
</gene>
<keyword evidence="1" id="KW-0732">Signal</keyword>
<accession>A0A6A5YVT2</accession>
<protein>
    <submittedName>
        <fullName evidence="2">Uncharacterized protein</fullName>
    </submittedName>
</protein>
<feature type="signal peptide" evidence="1">
    <location>
        <begin position="1"/>
        <end position="17"/>
    </location>
</feature>
<evidence type="ECO:0000313" key="2">
    <source>
        <dbReference type="EMBL" id="KAF2111076.1"/>
    </source>
</evidence>
<sequence length="118" mass="12792">MQFTTTLAALFIASAAALPGTPVQERQATPTAYLRFFNGGGCQGNWVEDFVFPQNTNDCIPVDFTTPYGSFNVTSTTTRQLRLYNSVNCDESGQYITLPAGPSANGCYSQQVKSGKFL</sequence>
<reference evidence="2" key="1">
    <citation type="journal article" date="2020" name="Stud. Mycol.">
        <title>101 Dothideomycetes genomes: a test case for predicting lifestyles and emergence of pathogens.</title>
        <authorList>
            <person name="Haridas S."/>
            <person name="Albert R."/>
            <person name="Binder M."/>
            <person name="Bloem J."/>
            <person name="Labutti K."/>
            <person name="Salamov A."/>
            <person name="Andreopoulos B."/>
            <person name="Baker S."/>
            <person name="Barry K."/>
            <person name="Bills G."/>
            <person name="Bluhm B."/>
            <person name="Cannon C."/>
            <person name="Castanera R."/>
            <person name="Culley D."/>
            <person name="Daum C."/>
            <person name="Ezra D."/>
            <person name="Gonzalez J."/>
            <person name="Henrissat B."/>
            <person name="Kuo A."/>
            <person name="Liang C."/>
            <person name="Lipzen A."/>
            <person name="Lutzoni F."/>
            <person name="Magnuson J."/>
            <person name="Mondo S."/>
            <person name="Nolan M."/>
            <person name="Ohm R."/>
            <person name="Pangilinan J."/>
            <person name="Park H.-J."/>
            <person name="Ramirez L."/>
            <person name="Alfaro M."/>
            <person name="Sun H."/>
            <person name="Tritt A."/>
            <person name="Yoshinaga Y."/>
            <person name="Zwiers L.-H."/>
            <person name="Turgeon B."/>
            <person name="Goodwin S."/>
            <person name="Spatafora J."/>
            <person name="Crous P."/>
            <person name="Grigoriev I."/>
        </authorList>
    </citation>
    <scope>NUCLEOTIDE SEQUENCE</scope>
    <source>
        <strain evidence="2">CBS 627.86</strain>
    </source>
</reference>
<dbReference type="Proteomes" id="UP000799770">
    <property type="component" value="Unassembled WGS sequence"/>
</dbReference>
<proteinExistence type="predicted"/>
<organism evidence="2 3">
    <name type="scientific">Lophiotrema nucula</name>
    <dbReference type="NCBI Taxonomy" id="690887"/>
    <lineage>
        <taxon>Eukaryota</taxon>
        <taxon>Fungi</taxon>
        <taxon>Dikarya</taxon>
        <taxon>Ascomycota</taxon>
        <taxon>Pezizomycotina</taxon>
        <taxon>Dothideomycetes</taxon>
        <taxon>Pleosporomycetidae</taxon>
        <taxon>Pleosporales</taxon>
        <taxon>Lophiotremataceae</taxon>
        <taxon>Lophiotrema</taxon>
    </lineage>
</organism>
<dbReference type="AlphaFoldDB" id="A0A6A5YVT2"/>
<name>A0A6A5YVT2_9PLEO</name>
<dbReference type="OrthoDB" id="3664114at2759"/>
<evidence type="ECO:0000256" key="1">
    <source>
        <dbReference type="SAM" id="SignalP"/>
    </source>
</evidence>
<dbReference type="EMBL" id="ML977335">
    <property type="protein sequence ID" value="KAF2111076.1"/>
    <property type="molecule type" value="Genomic_DNA"/>
</dbReference>
<feature type="chain" id="PRO_5025677958" evidence="1">
    <location>
        <begin position="18"/>
        <end position="118"/>
    </location>
</feature>
<keyword evidence="3" id="KW-1185">Reference proteome</keyword>
<evidence type="ECO:0000313" key="3">
    <source>
        <dbReference type="Proteomes" id="UP000799770"/>
    </source>
</evidence>